<reference evidence="1 2" key="1">
    <citation type="submission" date="2019-08" db="EMBL/GenBank/DDBJ databases">
        <title>In-depth cultivation of the pig gut microbiome towards novel bacterial diversity and tailored functional studies.</title>
        <authorList>
            <person name="Wylensek D."/>
            <person name="Hitch T.C.A."/>
            <person name="Clavel T."/>
        </authorList>
    </citation>
    <scope>NUCLEOTIDE SEQUENCE [LARGE SCALE GENOMIC DNA]</scope>
    <source>
        <strain evidence="1 2">LKV-178-WT-2C</strain>
    </source>
</reference>
<proteinExistence type="predicted"/>
<gene>
    <name evidence="1" type="ORF">FYJ72_06380</name>
</gene>
<sequence>MVEDYTKEEFHRLVSECQKKYEKLEKETVMKALTGEIGTNSAMVEELEILNIHYHDEMDEYDITALDLNPGLIENFKRAERDGKNVIFEAQEYLKILGMCEEMFNQKLWVNEDGHICDEDGNRLSADGEHRVFDVIKGGK</sequence>
<dbReference type="RefSeq" id="WP_154480795.1">
    <property type="nucleotide sequence ID" value="NZ_JAHRGJ010000029.1"/>
</dbReference>
<comment type="caution">
    <text evidence="1">The sequence shown here is derived from an EMBL/GenBank/DDBJ whole genome shotgun (WGS) entry which is preliminary data.</text>
</comment>
<dbReference type="EMBL" id="VUNF01000009">
    <property type="protein sequence ID" value="MST77311.1"/>
    <property type="molecule type" value="Genomic_DNA"/>
</dbReference>
<evidence type="ECO:0000313" key="2">
    <source>
        <dbReference type="Proteomes" id="UP000450161"/>
    </source>
</evidence>
<evidence type="ECO:0000313" key="1">
    <source>
        <dbReference type="EMBL" id="MST77311.1"/>
    </source>
</evidence>
<protein>
    <submittedName>
        <fullName evidence="1">Uncharacterized protein</fullName>
    </submittedName>
</protein>
<name>A0A6I2TU39_9BACT</name>
<dbReference type="AlphaFoldDB" id="A0A6I2TU39"/>
<organism evidence="1 2">
    <name type="scientific">Segatella copri</name>
    <dbReference type="NCBI Taxonomy" id="165179"/>
    <lineage>
        <taxon>Bacteria</taxon>
        <taxon>Pseudomonadati</taxon>
        <taxon>Bacteroidota</taxon>
        <taxon>Bacteroidia</taxon>
        <taxon>Bacteroidales</taxon>
        <taxon>Prevotellaceae</taxon>
        <taxon>Segatella</taxon>
    </lineage>
</organism>
<accession>A0A6I2TU39</accession>
<dbReference type="Proteomes" id="UP000450161">
    <property type="component" value="Unassembled WGS sequence"/>
</dbReference>